<keyword evidence="1" id="KW-1133">Transmembrane helix</keyword>
<evidence type="ECO:0008006" key="4">
    <source>
        <dbReference type="Google" id="ProtNLM"/>
    </source>
</evidence>
<organism evidence="2 3">
    <name type="scientific">Larkinella humicola</name>
    <dbReference type="NCBI Taxonomy" id="2607654"/>
    <lineage>
        <taxon>Bacteria</taxon>
        <taxon>Pseudomonadati</taxon>
        <taxon>Bacteroidota</taxon>
        <taxon>Cytophagia</taxon>
        <taxon>Cytophagales</taxon>
        <taxon>Spirosomataceae</taxon>
        <taxon>Larkinella</taxon>
    </lineage>
</organism>
<feature type="transmembrane region" description="Helical" evidence="1">
    <location>
        <begin position="98"/>
        <end position="121"/>
    </location>
</feature>
<keyword evidence="3" id="KW-1185">Reference proteome</keyword>
<sequence length="252" mass="27240">MNANPTTLNATLYYKKTAGWLAILSGMLGFGSLYIGSWATHFNPDVFTDLGLVLSIPNVSIAGVRWSMICDMLGYYLLLIPTLFYLHSELKSRTPWAAVATYCGGAYLLIGAIGAAILATVNPYILTAYSLASEPDQIALKYNYLIINELVYGGLWNLLEELPAGIWWLIVGIALRQASAALGWVTVILGICSLADSVGEILGIKAIATIGLNGYLVLAPVWAIWMGILLIKHRQGFFSTGQIPGRKPLATV</sequence>
<feature type="transmembrane region" description="Helical" evidence="1">
    <location>
        <begin position="20"/>
        <end position="39"/>
    </location>
</feature>
<dbReference type="AlphaFoldDB" id="A0A5N1JJQ3"/>
<comment type="caution">
    <text evidence="2">The sequence shown here is derived from an EMBL/GenBank/DDBJ whole genome shotgun (WGS) entry which is preliminary data.</text>
</comment>
<proteinExistence type="predicted"/>
<gene>
    <name evidence="2" type="ORF">F0P93_01115</name>
</gene>
<reference evidence="2 3" key="1">
    <citation type="submission" date="2019-09" db="EMBL/GenBank/DDBJ databases">
        <title>Genome Sequence of Larkinella sp MA1.</title>
        <authorList>
            <person name="Srinivasan S."/>
        </authorList>
    </citation>
    <scope>NUCLEOTIDE SEQUENCE [LARGE SCALE GENOMIC DNA]</scope>
    <source>
        <strain evidence="2 3">MA1</strain>
    </source>
</reference>
<protein>
    <recommendedName>
        <fullName evidence="4">DUF4386 domain-containing protein</fullName>
    </recommendedName>
</protein>
<evidence type="ECO:0000313" key="3">
    <source>
        <dbReference type="Proteomes" id="UP000326344"/>
    </source>
</evidence>
<keyword evidence="1" id="KW-0472">Membrane</keyword>
<keyword evidence="1" id="KW-0812">Transmembrane</keyword>
<dbReference type="Proteomes" id="UP000326344">
    <property type="component" value="Unassembled WGS sequence"/>
</dbReference>
<name>A0A5N1JJQ3_9BACT</name>
<dbReference type="EMBL" id="VTWS01000001">
    <property type="protein sequence ID" value="KAA9356384.1"/>
    <property type="molecule type" value="Genomic_DNA"/>
</dbReference>
<feature type="transmembrane region" description="Helical" evidence="1">
    <location>
        <begin position="206"/>
        <end position="231"/>
    </location>
</feature>
<evidence type="ECO:0000256" key="1">
    <source>
        <dbReference type="SAM" id="Phobius"/>
    </source>
</evidence>
<evidence type="ECO:0000313" key="2">
    <source>
        <dbReference type="EMBL" id="KAA9356384.1"/>
    </source>
</evidence>
<dbReference type="RefSeq" id="WP_150874542.1">
    <property type="nucleotide sequence ID" value="NZ_VTWS01000001.1"/>
</dbReference>
<accession>A0A5N1JJQ3</accession>
<feature type="transmembrane region" description="Helical" evidence="1">
    <location>
        <begin position="166"/>
        <end position="194"/>
    </location>
</feature>
<feature type="transmembrane region" description="Helical" evidence="1">
    <location>
        <begin position="59"/>
        <end position="86"/>
    </location>
</feature>